<sequence>MSTVALKGTLKYEEDIKKWTWKGSWAFGSSLEEATKSAPSPAASSSRFLPPPTSQPFQYTWKEAVDPLQVPVPSLNVVVIGGDDDEEEENDEMEQAQDTTTTRTNPTKRETVPSTYAPPATAAKNTSNEKDNNLISGDATKAMPATVSTVAAGEQLPPGAQSNGISQVPESKQQNAPDNNKLSNISKSIAETSVIVEKEMKAQEGQDDVKMESVEIGATKNAVTSCEKRSPTQGDKETTTASTSKILSTTGPATDTKKEPESQSTSAETSKPQDTSGSSTTDPPTKVETGAQSTHSKTAPKEKPPPVTFASVMEGFTDAAIKYNNKHCPRSGKWEGHFENVTGRNREKFQKIETQQVDETFDLFLNATPGEGAAFTFEDASAEHIPSIPETSQLKLVQVRGCGDNQFGTFEIFGYLDLRSMVMEIQRQYVVTERRANPRRRSNSSVRASRSYSTRKRQPSWKRKHYDSEEETYGRKKRPKTTTPTSKDLKQPKQQQNSHQGPLTVEMVMSTMANLGTGQTAAAAIPKSVTTAKSSATRTSTITCDIKVATALPPPSLKITLPTNSVQAPKSRRSSGGGGGGGGGSRKRSASKSGSGGSVSSAGSNSGAPYIRLPAAGDPKKARWRAAHFLYYHRAEPEPQQPQQQQPSDGSASKPNSPKVAQKPKYVIYEGELADNKREGRGICLYSNGTLYEGEWKRNKEHGYGKLMTSDRRRTIYEGEWERGKIQGNGTYYYGSSDPAKPGPRYIGEFKENLRNGMGRYFLPDGSVYDGQFRDGVMNGRGLFTWSDGSLYDGEWKDGKRNGQGLVKAKDGFVYDGQWVNNAMEGRGLAIYPNGQKYEGMFSNGRREGRGTIHFTNGAVYEGRFRDDAIDGQGTMKMTKLTVVPRSKKPETSAENESRTDDEKNQFDFMIPISFQSDLTTIHNKAGFTAHGE</sequence>
<feature type="compositionally biased region" description="Polar residues" evidence="2">
    <location>
        <begin position="262"/>
        <end position="273"/>
    </location>
</feature>
<protein>
    <submittedName>
        <fullName evidence="4">TIR domain containing protein</fullName>
    </submittedName>
</protein>
<accession>A0A9K3KRN6</accession>
<evidence type="ECO:0000256" key="1">
    <source>
        <dbReference type="ARBA" id="ARBA00022737"/>
    </source>
</evidence>
<feature type="region of interest" description="Disordered" evidence="2">
    <location>
        <begin position="637"/>
        <end position="664"/>
    </location>
</feature>
<dbReference type="EMBL" id="JAGRRH010000065">
    <property type="protein sequence ID" value="KAG7338081.1"/>
    <property type="molecule type" value="Genomic_DNA"/>
</dbReference>
<evidence type="ECO:0000313" key="4">
    <source>
        <dbReference type="EMBL" id="KAG7348286.1"/>
    </source>
</evidence>
<feature type="region of interest" description="Disordered" evidence="2">
    <location>
        <begin position="434"/>
        <end position="501"/>
    </location>
</feature>
<gene>
    <name evidence="4" type="ORF">IV203_016991</name>
    <name evidence="3" type="ORF">IV203_017497</name>
</gene>
<dbReference type="EMBL" id="JAGRRH010000020">
    <property type="protein sequence ID" value="KAG7348286.1"/>
    <property type="molecule type" value="Genomic_DNA"/>
</dbReference>
<feature type="region of interest" description="Disordered" evidence="2">
    <location>
        <begin position="199"/>
        <end position="308"/>
    </location>
</feature>
<feature type="compositionally biased region" description="Gly residues" evidence="2">
    <location>
        <begin position="575"/>
        <end position="584"/>
    </location>
</feature>
<dbReference type="InterPro" id="IPR003409">
    <property type="entry name" value="MORN"/>
</dbReference>
<feature type="region of interest" description="Disordered" evidence="2">
    <location>
        <begin position="884"/>
        <end position="906"/>
    </location>
</feature>
<feature type="region of interest" description="Disordered" evidence="2">
    <location>
        <begin position="554"/>
        <end position="614"/>
    </location>
</feature>
<reference evidence="4" key="2">
    <citation type="submission" date="2021-04" db="EMBL/GenBank/DDBJ databases">
        <authorList>
            <person name="Podell S."/>
        </authorList>
    </citation>
    <scope>NUCLEOTIDE SEQUENCE</scope>
    <source>
        <strain evidence="4">Hildebrandi</strain>
    </source>
</reference>
<organism evidence="4 5">
    <name type="scientific">Nitzschia inconspicua</name>
    <dbReference type="NCBI Taxonomy" id="303405"/>
    <lineage>
        <taxon>Eukaryota</taxon>
        <taxon>Sar</taxon>
        <taxon>Stramenopiles</taxon>
        <taxon>Ochrophyta</taxon>
        <taxon>Bacillariophyta</taxon>
        <taxon>Bacillariophyceae</taxon>
        <taxon>Bacillariophycidae</taxon>
        <taxon>Bacillariales</taxon>
        <taxon>Bacillariaceae</taxon>
        <taxon>Nitzschia</taxon>
    </lineage>
</organism>
<feature type="compositionally biased region" description="Low complexity" evidence="2">
    <location>
        <begin position="37"/>
        <end position="48"/>
    </location>
</feature>
<dbReference type="PANTHER" id="PTHR43215">
    <property type="entry name" value="RADIAL SPOKE HEAD 1 HOMOLOG"/>
    <property type="match status" value="1"/>
</dbReference>
<evidence type="ECO:0000313" key="3">
    <source>
        <dbReference type="EMBL" id="KAG7338081.1"/>
    </source>
</evidence>
<evidence type="ECO:0000256" key="2">
    <source>
        <dbReference type="SAM" id="MobiDB-lite"/>
    </source>
</evidence>
<dbReference type="Proteomes" id="UP000693970">
    <property type="component" value="Unassembled WGS sequence"/>
</dbReference>
<feature type="compositionally biased region" description="Basic and acidic residues" evidence="2">
    <location>
        <begin position="226"/>
        <end position="238"/>
    </location>
</feature>
<feature type="compositionally biased region" description="Basic residues" evidence="2">
    <location>
        <begin position="453"/>
        <end position="465"/>
    </location>
</feature>
<name>A0A9K3KRN6_9STRA</name>
<comment type="caution">
    <text evidence="4">The sequence shown here is derived from an EMBL/GenBank/DDBJ whole genome shotgun (WGS) entry which is preliminary data.</text>
</comment>
<feature type="compositionally biased region" description="Polar residues" evidence="2">
    <location>
        <begin position="239"/>
        <end position="253"/>
    </location>
</feature>
<feature type="region of interest" description="Disordered" evidence="2">
    <location>
        <begin position="76"/>
        <end position="186"/>
    </location>
</feature>
<feature type="compositionally biased region" description="Basic and acidic residues" evidence="2">
    <location>
        <begin position="888"/>
        <end position="906"/>
    </location>
</feature>
<feature type="compositionally biased region" description="Low complexity" evidence="2">
    <location>
        <begin position="598"/>
        <end position="608"/>
    </location>
</feature>
<feature type="compositionally biased region" description="Polar residues" evidence="2">
    <location>
        <begin position="160"/>
        <end position="186"/>
    </location>
</feature>
<dbReference type="AlphaFoldDB" id="A0A9K3KRN6"/>
<keyword evidence="5" id="KW-1185">Reference proteome</keyword>
<evidence type="ECO:0000313" key="5">
    <source>
        <dbReference type="Proteomes" id="UP000693970"/>
    </source>
</evidence>
<reference evidence="4" key="1">
    <citation type="journal article" date="2021" name="Sci. Rep.">
        <title>Diploid genomic architecture of Nitzschia inconspicua, an elite biomass production diatom.</title>
        <authorList>
            <person name="Oliver A."/>
            <person name="Podell S."/>
            <person name="Pinowska A."/>
            <person name="Traller J.C."/>
            <person name="Smith S.R."/>
            <person name="McClure R."/>
            <person name="Beliaev A."/>
            <person name="Bohutskyi P."/>
            <person name="Hill E.A."/>
            <person name="Rabines A."/>
            <person name="Zheng H."/>
            <person name="Allen L.Z."/>
            <person name="Kuo A."/>
            <person name="Grigoriev I.V."/>
            <person name="Allen A.E."/>
            <person name="Hazlebeck D."/>
            <person name="Allen E.E."/>
        </authorList>
    </citation>
    <scope>NUCLEOTIDE SEQUENCE</scope>
    <source>
        <strain evidence="4">Hildebrandi</strain>
    </source>
</reference>
<feature type="compositionally biased region" description="Low complexity" evidence="2">
    <location>
        <begin position="274"/>
        <end position="284"/>
    </location>
</feature>
<proteinExistence type="predicted"/>
<dbReference type="SMART" id="SM00698">
    <property type="entry name" value="MORN"/>
    <property type="match status" value="9"/>
</dbReference>
<dbReference type="OrthoDB" id="270720at2759"/>
<feature type="compositionally biased region" description="Basic and acidic residues" evidence="2">
    <location>
        <begin position="199"/>
        <end position="213"/>
    </location>
</feature>
<dbReference type="PANTHER" id="PTHR43215:SF14">
    <property type="entry name" value="RADIAL SPOKE HEAD 1 HOMOLOG"/>
    <property type="match status" value="1"/>
</dbReference>
<feature type="region of interest" description="Disordered" evidence="2">
    <location>
        <begin position="32"/>
        <end position="56"/>
    </location>
</feature>
<dbReference type="GO" id="GO:0005829">
    <property type="term" value="C:cytosol"/>
    <property type="evidence" value="ECO:0007669"/>
    <property type="project" value="TreeGrafter"/>
</dbReference>
<feature type="compositionally biased region" description="Acidic residues" evidence="2">
    <location>
        <begin position="82"/>
        <end position="95"/>
    </location>
</feature>
<feature type="compositionally biased region" description="Low complexity" evidence="2">
    <location>
        <begin position="443"/>
        <end position="452"/>
    </location>
</feature>
<dbReference type="Pfam" id="PF02493">
    <property type="entry name" value="MORN"/>
    <property type="match status" value="9"/>
</dbReference>
<feature type="compositionally biased region" description="Polar residues" evidence="2">
    <location>
        <begin position="492"/>
        <end position="501"/>
    </location>
</feature>
<keyword evidence="1" id="KW-0677">Repeat</keyword>